<dbReference type="Gene3D" id="3.30.559.30">
    <property type="entry name" value="Nonribosomal peptide synthetase, condensation domain"/>
    <property type="match status" value="1"/>
</dbReference>
<name>A0A9P5NHD5_GYMJU</name>
<dbReference type="EMBL" id="JADNYJ010000085">
    <property type="protein sequence ID" value="KAF8888378.1"/>
    <property type="molecule type" value="Genomic_DNA"/>
</dbReference>
<protein>
    <submittedName>
        <fullName evidence="1">Uncharacterized protein</fullName>
    </submittedName>
</protein>
<sequence length="423" mass="47981">MHPLRDEPQWTLLTRDNSLTGSLRPLLGSELMMDQFNHFNDPCYVFCRFRCPIVSARLENRHDPQLRSWVYKPARDVHDVLDWIQSSTEILEEPINVEALINRANQRKLDHSHEDPVIRCIMFTTPEKISFGVFLHGSHTILDARPTFQAFQIICEGMTTSGPMEKLAWGTEGQNLPDGPVTATGGPRDGWDSAGIELLDKVAKAHITKSVTRSLRPPPKKEITNKGLQLRVHAIIDLPYSHEVMNAVKAAGCTMNHLMEAAQALAICELYPVPDEEREDAHISFPFTVFSLAKWLTAKEATKDRIISSLVTVPIHIDYIDIAAPLPQRERLLKIMGKIKDQYNSFMENPHLPHLTAAQMTLNPPRHIDMTSNPFATTITNLGVIERFTKSEWYSNQALSKDPIFKLQEMSFGHRITKPNPFV</sequence>
<dbReference type="Gene3D" id="3.30.559.10">
    <property type="entry name" value="Chloramphenicol acetyltransferase-like domain"/>
    <property type="match status" value="1"/>
</dbReference>
<proteinExistence type="predicted"/>
<dbReference type="InterPro" id="IPR023213">
    <property type="entry name" value="CAT-like_dom_sf"/>
</dbReference>
<dbReference type="Proteomes" id="UP000724874">
    <property type="component" value="Unassembled WGS sequence"/>
</dbReference>
<evidence type="ECO:0000313" key="2">
    <source>
        <dbReference type="Proteomes" id="UP000724874"/>
    </source>
</evidence>
<gene>
    <name evidence="1" type="ORF">CPB84DRAFT_1733195</name>
</gene>
<evidence type="ECO:0000313" key="1">
    <source>
        <dbReference type="EMBL" id="KAF8888378.1"/>
    </source>
</evidence>
<accession>A0A9P5NHD5</accession>
<keyword evidence="2" id="KW-1185">Reference proteome</keyword>
<reference evidence="1" key="1">
    <citation type="submission" date="2020-11" db="EMBL/GenBank/DDBJ databases">
        <authorList>
            <consortium name="DOE Joint Genome Institute"/>
            <person name="Ahrendt S."/>
            <person name="Riley R."/>
            <person name="Andreopoulos W."/>
            <person name="LaButti K."/>
            <person name="Pangilinan J."/>
            <person name="Ruiz-duenas F.J."/>
            <person name="Barrasa J.M."/>
            <person name="Sanchez-Garcia M."/>
            <person name="Camarero S."/>
            <person name="Miyauchi S."/>
            <person name="Serrano A."/>
            <person name="Linde D."/>
            <person name="Babiker R."/>
            <person name="Drula E."/>
            <person name="Ayuso-Fernandez I."/>
            <person name="Pacheco R."/>
            <person name="Padilla G."/>
            <person name="Ferreira P."/>
            <person name="Barriuso J."/>
            <person name="Kellner H."/>
            <person name="Castanera R."/>
            <person name="Alfaro M."/>
            <person name="Ramirez L."/>
            <person name="Pisabarro A.G."/>
            <person name="Kuo A."/>
            <person name="Tritt A."/>
            <person name="Lipzen A."/>
            <person name="He G."/>
            <person name="Yan M."/>
            <person name="Ng V."/>
            <person name="Cullen D."/>
            <person name="Martin F."/>
            <person name="Rosso M.-N."/>
            <person name="Henrissat B."/>
            <person name="Hibbett D."/>
            <person name="Martinez A.T."/>
            <person name="Grigoriev I.V."/>
        </authorList>
    </citation>
    <scope>NUCLEOTIDE SEQUENCE</scope>
    <source>
        <strain evidence="1">AH 44721</strain>
    </source>
</reference>
<dbReference type="OrthoDB" id="2548233at2759"/>
<dbReference type="AlphaFoldDB" id="A0A9P5NHD5"/>
<comment type="caution">
    <text evidence="1">The sequence shown here is derived from an EMBL/GenBank/DDBJ whole genome shotgun (WGS) entry which is preliminary data.</text>
</comment>
<organism evidence="1 2">
    <name type="scientific">Gymnopilus junonius</name>
    <name type="common">Spectacular rustgill mushroom</name>
    <name type="synonym">Gymnopilus spectabilis subsp. junonius</name>
    <dbReference type="NCBI Taxonomy" id="109634"/>
    <lineage>
        <taxon>Eukaryota</taxon>
        <taxon>Fungi</taxon>
        <taxon>Dikarya</taxon>
        <taxon>Basidiomycota</taxon>
        <taxon>Agaricomycotina</taxon>
        <taxon>Agaricomycetes</taxon>
        <taxon>Agaricomycetidae</taxon>
        <taxon>Agaricales</taxon>
        <taxon>Agaricineae</taxon>
        <taxon>Hymenogastraceae</taxon>
        <taxon>Gymnopilus</taxon>
    </lineage>
</organism>